<proteinExistence type="predicted"/>
<protein>
    <submittedName>
        <fullName evidence="1">Uncharacterized protein</fullName>
    </submittedName>
</protein>
<reference evidence="1" key="1">
    <citation type="submission" date="2014-11" db="EMBL/GenBank/DDBJ databases">
        <authorList>
            <person name="Amaro Gonzalez C."/>
        </authorList>
    </citation>
    <scope>NUCLEOTIDE SEQUENCE</scope>
</reference>
<evidence type="ECO:0000313" key="1">
    <source>
        <dbReference type="EMBL" id="JAH97952.1"/>
    </source>
</evidence>
<dbReference type="AlphaFoldDB" id="A0A0E9X5F3"/>
<organism evidence="1">
    <name type="scientific">Anguilla anguilla</name>
    <name type="common">European freshwater eel</name>
    <name type="synonym">Muraena anguilla</name>
    <dbReference type="NCBI Taxonomy" id="7936"/>
    <lineage>
        <taxon>Eukaryota</taxon>
        <taxon>Metazoa</taxon>
        <taxon>Chordata</taxon>
        <taxon>Craniata</taxon>
        <taxon>Vertebrata</taxon>
        <taxon>Euteleostomi</taxon>
        <taxon>Actinopterygii</taxon>
        <taxon>Neopterygii</taxon>
        <taxon>Teleostei</taxon>
        <taxon>Anguilliformes</taxon>
        <taxon>Anguillidae</taxon>
        <taxon>Anguilla</taxon>
    </lineage>
</organism>
<name>A0A0E9X5F3_ANGAN</name>
<accession>A0A0E9X5F3</accession>
<sequence length="75" mass="8260">MKGKAMYSSKMCCLIKTSFKCITAQSNSTVRLSSKQTSPPWCSNSNIAIYMVTGFSSFNKVNMCSRGRKYLGDGP</sequence>
<dbReference type="EMBL" id="GBXM01010625">
    <property type="protein sequence ID" value="JAH97952.1"/>
    <property type="molecule type" value="Transcribed_RNA"/>
</dbReference>
<reference evidence="1" key="2">
    <citation type="journal article" date="2015" name="Fish Shellfish Immunol.">
        <title>Early steps in the European eel (Anguilla anguilla)-Vibrio vulnificus interaction in the gills: Role of the RtxA13 toxin.</title>
        <authorList>
            <person name="Callol A."/>
            <person name="Pajuelo D."/>
            <person name="Ebbesson L."/>
            <person name="Teles M."/>
            <person name="MacKenzie S."/>
            <person name="Amaro C."/>
        </authorList>
    </citation>
    <scope>NUCLEOTIDE SEQUENCE</scope>
</reference>